<protein>
    <submittedName>
        <fullName evidence="1">Uncharacterized protein</fullName>
    </submittedName>
</protein>
<keyword evidence="2" id="KW-1185">Reference proteome</keyword>
<accession>A0A8J4VBX2</accession>
<dbReference type="Proteomes" id="UP000695562">
    <property type="component" value="Unassembled WGS sequence"/>
</dbReference>
<evidence type="ECO:0000313" key="1">
    <source>
        <dbReference type="EMBL" id="KAF2078629.1"/>
    </source>
</evidence>
<dbReference type="AlphaFoldDB" id="A0A8J4VBX2"/>
<sequence length="71" mass="8218">MPKKEHVDFAINNVWPEICKFLPQGETDAEKIEYYKEYNQKVAKAVIFSILPVYMHSDASKLKDAKEQKGS</sequence>
<evidence type="ECO:0000313" key="2">
    <source>
        <dbReference type="Proteomes" id="UP000695562"/>
    </source>
</evidence>
<reference evidence="1" key="1">
    <citation type="submission" date="2020-01" db="EMBL/GenBank/DDBJ databases">
        <title>Development of genomics and gene disruption for Polysphondylium violaceum indicates a role for the polyketide synthase stlB in stalk morphogenesis.</title>
        <authorList>
            <person name="Narita B."/>
            <person name="Kawabe Y."/>
            <person name="Kin K."/>
            <person name="Saito T."/>
            <person name="Gibbs R."/>
            <person name="Kuspa A."/>
            <person name="Muzny D."/>
            <person name="Queller D."/>
            <person name="Richards S."/>
            <person name="Strassman J."/>
            <person name="Sucgang R."/>
            <person name="Worley K."/>
            <person name="Schaap P."/>
        </authorList>
    </citation>
    <scope>NUCLEOTIDE SEQUENCE</scope>
    <source>
        <strain evidence="1">QSvi11</strain>
    </source>
</reference>
<name>A0A8J4VBX2_9MYCE</name>
<gene>
    <name evidence="1" type="ORF">CYY_000129</name>
</gene>
<organism evidence="1 2">
    <name type="scientific">Polysphondylium violaceum</name>
    <dbReference type="NCBI Taxonomy" id="133409"/>
    <lineage>
        <taxon>Eukaryota</taxon>
        <taxon>Amoebozoa</taxon>
        <taxon>Evosea</taxon>
        <taxon>Eumycetozoa</taxon>
        <taxon>Dictyostelia</taxon>
        <taxon>Dictyosteliales</taxon>
        <taxon>Dictyosteliaceae</taxon>
        <taxon>Polysphondylium</taxon>
    </lineage>
</organism>
<comment type="caution">
    <text evidence="1">The sequence shown here is derived from an EMBL/GenBank/DDBJ whole genome shotgun (WGS) entry which is preliminary data.</text>
</comment>
<feature type="non-terminal residue" evidence="1">
    <location>
        <position position="71"/>
    </location>
</feature>
<dbReference type="EMBL" id="AJWJ01000002">
    <property type="protein sequence ID" value="KAF2078629.1"/>
    <property type="molecule type" value="Genomic_DNA"/>
</dbReference>
<proteinExistence type="predicted"/>